<evidence type="ECO:0000256" key="5">
    <source>
        <dbReference type="ARBA" id="ARBA00023187"/>
    </source>
</evidence>
<dbReference type="GO" id="GO:0008380">
    <property type="term" value="P:RNA splicing"/>
    <property type="evidence" value="ECO:0007669"/>
    <property type="project" value="UniProtKB-KW"/>
</dbReference>
<dbReference type="SUPFAM" id="SSF48452">
    <property type="entry name" value="TPR-like"/>
    <property type="match status" value="1"/>
</dbReference>
<evidence type="ECO:0000259" key="11">
    <source>
        <dbReference type="PROSITE" id="PS50102"/>
    </source>
</evidence>
<organism evidence="12 13">
    <name type="scientific">Phanerochaete carnosa (strain HHB-10118-sp)</name>
    <name type="common">White-rot fungus</name>
    <name type="synonym">Peniophora carnosa</name>
    <dbReference type="NCBI Taxonomy" id="650164"/>
    <lineage>
        <taxon>Eukaryota</taxon>
        <taxon>Fungi</taxon>
        <taxon>Dikarya</taxon>
        <taxon>Basidiomycota</taxon>
        <taxon>Agaricomycotina</taxon>
        <taxon>Agaricomycetes</taxon>
        <taxon>Polyporales</taxon>
        <taxon>Phanerochaetaceae</taxon>
        <taxon>Phanerochaete</taxon>
    </lineage>
</organism>
<evidence type="ECO:0000256" key="7">
    <source>
        <dbReference type="ARBA" id="ARBA00093374"/>
    </source>
</evidence>
<dbReference type="HOGENOM" id="CLU_003925_1_0_1"/>
<feature type="region of interest" description="Disordered" evidence="10">
    <location>
        <begin position="823"/>
        <end position="845"/>
    </location>
</feature>
<dbReference type="Proteomes" id="UP000008370">
    <property type="component" value="Unassembled WGS sequence"/>
</dbReference>
<evidence type="ECO:0000313" key="13">
    <source>
        <dbReference type="Proteomes" id="UP000008370"/>
    </source>
</evidence>
<evidence type="ECO:0000256" key="2">
    <source>
        <dbReference type="ARBA" id="ARBA00022664"/>
    </source>
</evidence>
<keyword evidence="2" id="KW-0507">mRNA processing</keyword>
<feature type="compositionally biased region" description="Basic and acidic residues" evidence="10">
    <location>
        <begin position="451"/>
        <end position="478"/>
    </location>
</feature>
<keyword evidence="13" id="KW-1185">Reference proteome</keyword>
<gene>
    <name evidence="12" type="ORF">PHACADRAFT_261883</name>
</gene>
<feature type="domain" description="RRM" evidence="11">
    <location>
        <begin position="570"/>
        <end position="647"/>
    </location>
</feature>
<evidence type="ECO:0000256" key="8">
    <source>
        <dbReference type="ARBA" id="ARBA00093627"/>
    </source>
</evidence>
<dbReference type="EMBL" id="JH930476">
    <property type="protein sequence ID" value="EKM51632.1"/>
    <property type="molecule type" value="Genomic_DNA"/>
</dbReference>
<evidence type="ECO:0000256" key="4">
    <source>
        <dbReference type="ARBA" id="ARBA00022884"/>
    </source>
</evidence>
<dbReference type="AlphaFoldDB" id="K5WMT4"/>
<evidence type="ECO:0000256" key="10">
    <source>
        <dbReference type="SAM" id="MobiDB-lite"/>
    </source>
</evidence>
<dbReference type="Gene3D" id="1.25.40.10">
    <property type="entry name" value="Tetratricopeptide repeat domain"/>
    <property type="match status" value="1"/>
</dbReference>
<dbReference type="GeneID" id="18918119"/>
<evidence type="ECO:0000313" key="12">
    <source>
        <dbReference type="EMBL" id="EKM51632.1"/>
    </source>
</evidence>
<dbReference type="GO" id="GO:0003723">
    <property type="term" value="F:RNA binding"/>
    <property type="evidence" value="ECO:0007669"/>
    <property type="project" value="UniProtKB-UniRule"/>
</dbReference>
<dbReference type="FunFam" id="3.30.70.330:FF:000365">
    <property type="entry name" value="U4/U6 snRNA-associated-splicing factor PRP24"/>
    <property type="match status" value="1"/>
</dbReference>
<dbReference type="InterPro" id="IPR034398">
    <property type="entry name" value="Prp24_RRM2"/>
</dbReference>
<keyword evidence="4 9" id="KW-0694">RNA-binding</keyword>
<feature type="domain" description="RRM" evidence="11">
    <location>
        <begin position="661"/>
        <end position="737"/>
    </location>
</feature>
<dbReference type="STRING" id="650164.K5WMT4"/>
<dbReference type="PROSITE" id="PS50102">
    <property type="entry name" value="RRM"/>
    <property type="match status" value="3"/>
</dbReference>
<dbReference type="InterPro" id="IPR035979">
    <property type="entry name" value="RBD_domain_sf"/>
</dbReference>
<dbReference type="InterPro" id="IPR052462">
    <property type="entry name" value="SLIRP/GR-RBP-like"/>
</dbReference>
<evidence type="ECO:0000256" key="6">
    <source>
        <dbReference type="ARBA" id="ARBA00023242"/>
    </source>
</evidence>
<dbReference type="SUPFAM" id="SSF54928">
    <property type="entry name" value="RNA-binding domain, RBD"/>
    <property type="match status" value="3"/>
</dbReference>
<dbReference type="InterPro" id="IPR012677">
    <property type="entry name" value="Nucleotide-bd_a/b_plait_sf"/>
</dbReference>
<protein>
    <recommendedName>
        <fullName evidence="8">U4/U6 snRNA-associated-splicing factor PRP24</fullName>
    </recommendedName>
</protein>
<dbReference type="OrthoDB" id="360390at2759"/>
<feature type="region of interest" description="Disordered" evidence="10">
    <location>
        <begin position="441"/>
        <end position="491"/>
    </location>
</feature>
<keyword evidence="3" id="KW-0677">Repeat</keyword>
<dbReference type="Gene3D" id="3.30.70.330">
    <property type="match status" value="4"/>
</dbReference>
<reference evidence="12 13" key="1">
    <citation type="journal article" date="2012" name="BMC Genomics">
        <title>Comparative genomics of the white-rot fungi, Phanerochaete carnosa and P. chrysosporium, to elucidate the genetic basis of the distinct wood types they colonize.</title>
        <authorList>
            <person name="Suzuki H."/>
            <person name="MacDonald J."/>
            <person name="Syed K."/>
            <person name="Salamov A."/>
            <person name="Hori C."/>
            <person name="Aerts A."/>
            <person name="Henrissat B."/>
            <person name="Wiebenga A."/>
            <person name="vanKuyk P.A."/>
            <person name="Barry K."/>
            <person name="Lindquist E."/>
            <person name="LaButti K."/>
            <person name="Lapidus A."/>
            <person name="Lucas S."/>
            <person name="Coutinho P."/>
            <person name="Gong Y."/>
            <person name="Samejima M."/>
            <person name="Mahadevan R."/>
            <person name="Abou-Zaid M."/>
            <person name="de Vries R.P."/>
            <person name="Igarashi K."/>
            <person name="Yadav J.S."/>
            <person name="Grigoriev I.V."/>
            <person name="Master E.R."/>
        </authorList>
    </citation>
    <scope>NUCLEOTIDE SEQUENCE [LARGE SCALE GENOMIC DNA]</scope>
    <source>
        <strain evidence="12 13">HHB-10118-sp</strain>
    </source>
</reference>
<dbReference type="InterPro" id="IPR034397">
    <property type="entry name" value="Prp24_RRM1"/>
</dbReference>
<comment type="function">
    <text evidence="7">Functions as a recycling factor of the spliceosome, a machinery that forms on each precursor-messenger RNA (pre-mRNA) and catalyzes the removal of introns. Chaperones the re-annealing of U4 and U6 snRNAs (small nuclear RNAs) released from previous rounds of splicing, an initial step in reforming the U4/U6-U5 tri-snRNP (small nuclear ribonucleoprotein) that can reassemble into another spliceosome complex; this step involves binding U6 and facilitating the unwinding of the U6 internal stem loop, followed by base-pairing of U6 to U4.</text>
</comment>
<accession>K5WMT4</accession>
<dbReference type="PANTHER" id="PTHR48027">
    <property type="entry name" value="HETEROGENEOUS NUCLEAR RIBONUCLEOPROTEIN 87F-RELATED"/>
    <property type="match status" value="1"/>
</dbReference>
<dbReference type="InterPro" id="IPR000504">
    <property type="entry name" value="RRM_dom"/>
</dbReference>
<dbReference type="FunCoup" id="K5WMT4">
    <property type="interactions" value="601"/>
</dbReference>
<evidence type="ECO:0000256" key="9">
    <source>
        <dbReference type="PROSITE-ProRule" id="PRU00176"/>
    </source>
</evidence>
<comment type="subcellular location">
    <subcellularLocation>
        <location evidence="1">Nucleus</location>
    </subcellularLocation>
</comment>
<name>K5WMT4_PHACS</name>
<dbReference type="GO" id="GO:0005688">
    <property type="term" value="C:U6 snRNP"/>
    <property type="evidence" value="ECO:0007669"/>
    <property type="project" value="UniProtKB-ARBA"/>
</dbReference>
<dbReference type="CDD" id="cd12296">
    <property type="entry name" value="RRM1_Prp24"/>
    <property type="match status" value="1"/>
</dbReference>
<dbReference type="InParanoid" id="K5WMT4"/>
<dbReference type="CDD" id="cd12297">
    <property type="entry name" value="RRM2_Prp24"/>
    <property type="match status" value="1"/>
</dbReference>
<evidence type="ECO:0000256" key="1">
    <source>
        <dbReference type="ARBA" id="ARBA00004123"/>
    </source>
</evidence>
<dbReference type="RefSeq" id="XP_007399441.1">
    <property type="nucleotide sequence ID" value="XM_007399379.1"/>
</dbReference>
<keyword evidence="6" id="KW-0539">Nucleus</keyword>
<feature type="domain" description="RRM" evidence="11">
    <location>
        <begin position="496"/>
        <end position="569"/>
    </location>
</feature>
<proteinExistence type="predicted"/>
<dbReference type="KEGG" id="pco:PHACADRAFT_261883"/>
<dbReference type="Pfam" id="PF00076">
    <property type="entry name" value="RRM_1"/>
    <property type="match status" value="3"/>
</dbReference>
<dbReference type="SMART" id="SM00360">
    <property type="entry name" value="RRM"/>
    <property type="match status" value="4"/>
</dbReference>
<evidence type="ECO:0000256" key="3">
    <source>
        <dbReference type="ARBA" id="ARBA00022737"/>
    </source>
</evidence>
<sequence length="911" mass="101766">MFTSDWTLEELQRIVTKGAGHLGEGHKLWDVMRDFMLEYLSEAPVDKIPELSARVEALLLERLKQPHANNDETFQAYSSFTTSHRPADEYESLLVKASKGRSQAIKAYQRREEMEHSLRQSGFSLEGYAYYIASEKRGKKPDLFILDTLYERAITEADKRRFDGDIGAESALRAFWLGYVDNLRQHDEDEEVQLTTFKRATRSVPSCGEIWARYLQCLERIGRGDQIDSTYHSAISVSLLTSDVDQLVPVVQAKAGYERREAESKEGAPEDGFEAALATLLEGIGRVRTASKSGDPQLRLEKYFSALCTEVANMAEHAVIMWEDATKFYKTSYLAWMAHADILIKQRLYIDARKIFRDVGNKNLDWPEVIWNAWIQFEHVHGSVEELEDCLDRVERAREKVNAKRAKDAEKAAYEAMQVAAEQQAAGVSVAGVLVPDVAPQTQAAEEAPMDVDKTRQQRSENGGKRKAEDELVPEESKKRHTEASPAPLKRDRENCTVFVAHLPTDTTEDDLRTLFKDCGPIREIKITSMPNSLVATVEFMERESVPAALTKDKKRIHGEEIAVHLAWKSTLYVTNFPETADDKSIRELFGKYGVLFDVRWPSKKFKSTRRFCYVQYTSPSAAEAALELHDHELEPDRTLQVYISNPERKKERTDADANDRELYVAGLAKSVKKGDLEKLFSTYGTVKDIRMGFDEKGQTKGFAFVEFEQDRDALAALAANNHELKKRRIAVTLADTRAKSSKHSAPGKRRPEEVRNRSIRLRGLPAGTQEGLLQQMLDKLVKVRRVEVYAGRNEAVIECESPAEAGKLLLHPEPIVFNGSTLQLSEEGPETTGSKRLAGPSATAGSGLYIPRSAVSRPRAGLGSKKTANITVSAAASATTAATPGASSGAVKPSLAAAKGQDDFRKMLGV</sequence>
<dbReference type="GO" id="GO:0006397">
    <property type="term" value="P:mRNA processing"/>
    <property type="evidence" value="ECO:0007669"/>
    <property type="project" value="UniProtKB-KW"/>
</dbReference>
<keyword evidence="5" id="KW-0508">mRNA splicing</keyword>
<dbReference type="InterPro" id="IPR011990">
    <property type="entry name" value="TPR-like_helical_dom_sf"/>
</dbReference>